<sequence length="218" mass="24528">MHRDLRDFLHFSRPYRLFQRVASLSHDLLDQDHDLSPQAREALEKLNRDRVACQLGIAALDLPSYARCDRCQGACCRESAENYFTAIDYWLRRHTDSRVSGYAGQAAPPLAAYLCMRLGAAWRRFEPERTIVPAARPPAAHCAHLGPRGCLLPHAERPLKCLIYACSGLKGSLDEQARSRYVAAIHELQQVSIGTFNVLKREAGLPPHYGLASLFFTL</sequence>
<protein>
    <recommendedName>
        <fullName evidence="3">YkgJ family cysteine cluster protein</fullName>
    </recommendedName>
</protein>
<accession>A0ABS0YNJ4</accession>
<reference evidence="1 2" key="1">
    <citation type="submission" date="2020-12" db="EMBL/GenBank/DDBJ databases">
        <title>Geomonas sp. Red259, isolated from paddy soil.</title>
        <authorList>
            <person name="Xu Z."/>
            <person name="Zhang Z."/>
            <person name="Masuda Y."/>
            <person name="Itoh H."/>
            <person name="Senoo K."/>
        </authorList>
    </citation>
    <scope>NUCLEOTIDE SEQUENCE [LARGE SCALE GENOMIC DNA]</scope>
    <source>
        <strain evidence="1 2">Red259</strain>
    </source>
</reference>
<dbReference type="RefSeq" id="WP_199393982.1">
    <property type="nucleotide sequence ID" value="NZ_JAEMHK010000003.1"/>
</dbReference>
<evidence type="ECO:0000313" key="1">
    <source>
        <dbReference type="EMBL" id="MBJ6799463.1"/>
    </source>
</evidence>
<dbReference type="Proteomes" id="UP000641025">
    <property type="component" value="Unassembled WGS sequence"/>
</dbReference>
<dbReference type="EMBL" id="JAEMHK010000003">
    <property type="protein sequence ID" value="MBJ6799463.1"/>
    <property type="molecule type" value="Genomic_DNA"/>
</dbReference>
<name>A0ABS0YNJ4_9BACT</name>
<gene>
    <name evidence="1" type="ORF">JFN90_04850</name>
</gene>
<comment type="caution">
    <text evidence="1">The sequence shown here is derived from an EMBL/GenBank/DDBJ whole genome shotgun (WGS) entry which is preliminary data.</text>
</comment>
<keyword evidence="2" id="KW-1185">Reference proteome</keyword>
<organism evidence="1 2">
    <name type="scientific">Geomonas propionica</name>
    <dbReference type="NCBI Taxonomy" id="2798582"/>
    <lineage>
        <taxon>Bacteria</taxon>
        <taxon>Pseudomonadati</taxon>
        <taxon>Thermodesulfobacteriota</taxon>
        <taxon>Desulfuromonadia</taxon>
        <taxon>Geobacterales</taxon>
        <taxon>Geobacteraceae</taxon>
        <taxon>Geomonas</taxon>
    </lineage>
</organism>
<evidence type="ECO:0000313" key="2">
    <source>
        <dbReference type="Proteomes" id="UP000641025"/>
    </source>
</evidence>
<proteinExistence type="predicted"/>
<evidence type="ECO:0008006" key="3">
    <source>
        <dbReference type="Google" id="ProtNLM"/>
    </source>
</evidence>